<accession>A0A8J3ISK1</accession>
<name>A0A8J3ISK1_9CHLR</name>
<dbReference type="EMBL" id="BNJK01000001">
    <property type="protein sequence ID" value="GHO95461.1"/>
    <property type="molecule type" value="Genomic_DNA"/>
</dbReference>
<dbReference type="RefSeq" id="WP_220206138.1">
    <property type="nucleotide sequence ID" value="NZ_BNJK01000001.1"/>
</dbReference>
<sequence>MASIHEEEICQFLQQNIESTHWQLDHPPQGFNVGQRFVATATNRKVFIKLGIDHHIIQHLSDLHITPRYPSKAHLGAYDRKTAR</sequence>
<protein>
    <submittedName>
        <fullName evidence="1">Uncharacterized protein</fullName>
    </submittedName>
</protein>
<organism evidence="1 2">
    <name type="scientific">Reticulibacter mediterranei</name>
    <dbReference type="NCBI Taxonomy" id="2778369"/>
    <lineage>
        <taxon>Bacteria</taxon>
        <taxon>Bacillati</taxon>
        <taxon>Chloroflexota</taxon>
        <taxon>Ktedonobacteria</taxon>
        <taxon>Ktedonobacterales</taxon>
        <taxon>Reticulibacteraceae</taxon>
        <taxon>Reticulibacter</taxon>
    </lineage>
</organism>
<proteinExistence type="predicted"/>
<dbReference type="Proteomes" id="UP000597444">
    <property type="component" value="Unassembled WGS sequence"/>
</dbReference>
<comment type="caution">
    <text evidence="1">The sequence shown here is derived from an EMBL/GenBank/DDBJ whole genome shotgun (WGS) entry which is preliminary data.</text>
</comment>
<evidence type="ECO:0000313" key="2">
    <source>
        <dbReference type="Proteomes" id="UP000597444"/>
    </source>
</evidence>
<dbReference type="AlphaFoldDB" id="A0A8J3ISK1"/>
<gene>
    <name evidence="1" type="ORF">KSF_055090</name>
</gene>
<reference evidence="1" key="1">
    <citation type="submission" date="2020-10" db="EMBL/GenBank/DDBJ databases">
        <title>Taxonomic study of unclassified bacteria belonging to the class Ktedonobacteria.</title>
        <authorList>
            <person name="Yabe S."/>
            <person name="Wang C.M."/>
            <person name="Zheng Y."/>
            <person name="Sakai Y."/>
            <person name="Cavaletti L."/>
            <person name="Monciardini P."/>
            <person name="Donadio S."/>
        </authorList>
    </citation>
    <scope>NUCLEOTIDE SEQUENCE</scope>
    <source>
        <strain evidence="1">ID150040</strain>
    </source>
</reference>
<keyword evidence="2" id="KW-1185">Reference proteome</keyword>
<evidence type="ECO:0000313" key="1">
    <source>
        <dbReference type="EMBL" id="GHO95461.1"/>
    </source>
</evidence>